<evidence type="ECO:0000313" key="4">
    <source>
        <dbReference type="Proteomes" id="UP000519897"/>
    </source>
</evidence>
<dbReference type="AlphaFoldDB" id="A0A7W6LE69"/>
<evidence type="ECO:0008006" key="5">
    <source>
        <dbReference type="Google" id="ProtNLM"/>
    </source>
</evidence>
<sequence length="185" mass="20965">MSSPLKFETQEEALVFFDSLDPITPSELIGLWKGSSLPTGHPLDGALESLGWYGKRFHADRRADALLFSVGSRRLVPLDPKHLPLRLVLRFSGLVRRQWFRNLFAYAMKGMWARGPVAAVKSAEFRAASSAAMIYDDQPIIDHFRRIDADRVMGLMVVEGQSDHYIFLLERAEEIAVPQIRPRIS</sequence>
<protein>
    <recommendedName>
        <fullName evidence="5">DUF4334 domain-containing protein</fullName>
    </recommendedName>
</protein>
<organism evidence="3 4">
    <name type="scientific">Rhizobium rhizoryzae</name>
    <dbReference type="NCBI Taxonomy" id="451876"/>
    <lineage>
        <taxon>Bacteria</taxon>
        <taxon>Pseudomonadati</taxon>
        <taxon>Pseudomonadota</taxon>
        <taxon>Alphaproteobacteria</taxon>
        <taxon>Hyphomicrobiales</taxon>
        <taxon>Rhizobiaceae</taxon>
        <taxon>Rhizobium/Agrobacterium group</taxon>
        <taxon>Rhizobium</taxon>
    </lineage>
</organism>
<dbReference type="Gene3D" id="2.40.128.580">
    <property type="entry name" value="GXWXG domain"/>
    <property type="match status" value="1"/>
</dbReference>
<dbReference type="InterPro" id="IPR025568">
    <property type="entry name" value="DUF4334"/>
</dbReference>
<evidence type="ECO:0000259" key="2">
    <source>
        <dbReference type="Pfam" id="PF14232"/>
    </source>
</evidence>
<feature type="domain" description="GXWXG" evidence="1">
    <location>
        <begin position="16"/>
        <end position="69"/>
    </location>
</feature>
<evidence type="ECO:0000259" key="1">
    <source>
        <dbReference type="Pfam" id="PF14231"/>
    </source>
</evidence>
<reference evidence="3 4" key="1">
    <citation type="submission" date="2020-08" db="EMBL/GenBank/DDBJ databases">
        <title>Genomic Encyclopedia of Type Strains, Phase IV (KMG-IV): sequencing the most valuable type-strain genomes for metagenomic binning, comparative biology and taxonomic classification.</title>
        <authorList>
            <person name="Goeker M."/>
        </authorList>
    </citation>
    <scope>NUCLEOTIDE SEQUENCE [LARGE SCALE GENOMIC DNA]</scope>
    <source>
        <strain evidence="3 4">DSM 29514</strain>
    </source>
</reference>
<feature type="domain" description="DUF4334" evidence="2">
    <location>
        <begin position="117"/>
        <end position="171"/>
    </location>
</feature>
<comment type="caution">
    <text evidence="3">The sequence shown here is derived from an EMBL/GenBank/DDBJ whole genome shotgun (WGS) entry which is preliminary data.</text>
</comment>
<dbReference type="InterPro" id="IPR025951">
    <property type="entry name" value="GXWXG_dom"/>
</dbReference>
<dbReference type="Proteomes" id="UP000519897">
    <property type="component" value="Unassembled WGS sequence"/>
</dbReference>
<name>A0A7W6LE69_9HYPH</name>
<gene>
    <name evidence="3" type="ORF">GGQ72_001182</name>
</gene>
<dbReference type="Pfam" id="PF14232">
    <property type="entry name" value="DUF4334"/>
    <property type="match status" value="1"/>
</dbReference>
<accession>A0A7W6LE69</accession>
<dbReference type="RefSeq" id="WP_062552799.1">
    <property type="nucleotide sequence ID" value="NZ_CP049250.1"/>
</dbReference>
<keyword evidence="4" id="KW-1185">Reference proteome</keyword>
<evidence type="ECO:0000313" key="3">
    <source>
        <dbReference type="EMBL" id="MBB4142683.1"/>
    </source>
</evidence>
<dbReference type="EMBL" id="JACIEC010000001">
    <property type="protein sequence ID" value="MBB4142683.1"/>
    <property type="molecule type" value="Genomic_DNA"/>
</dbReference>
<proteinExistence type="predicted"/>
<dbReference type="Pfam" id="PF14231">
    <property type="entry name" value="GXWXG"/>
    <property type="match status" value="1"/>
</dbReference>